<dbReference type="SMART" id="SM01134">
    <property type="entry name" value="DeoRC"/>
    <property type="match status" value="1"/>
</dbReference>
<keyword evidence="5" id="KW-1185">Reference proteome</keyword>
<keyword evidence="1" id="KW-0805">Transcription regulation</keyword>
<evidence type="ECO:0000313" key="4">
    <source>
        <dbReference type="EMBL" id="SMG28883.1"/>
    </source>
</evidence>
<dbReference type="OrthoDB" id="9797223at2"/>
<dbReference type="SMART" id="SM00420">
    <property type="entry name" value="HTH_DEOR"/>
    <property type="match status" value="1"/>
</dbReference>
<dbReference type="RefSeq" id="WP_085493814.1">
    <property type="nucleotide sequence ID" value="NZ_FXAZ01000001.1"/>
</dbReference>
<dbReference type="SUPFAM" id="SSF46785">
    <property type="entry name" value="Winged helix' DNA-binding domain"/>
    <property type="match status" value="1"/>
</dbReference>
<gene>
    <name evidence="4" type="ORF">SAMN06295960_1708</name>
</gene>
<dbReference type="Gene3D" id="1.10.10.10">
    <property type="entry name" value="Winged helix-like DNA-binding domain superfamily/Winged helix DNA-binding domain"/>
    <property type="match status" value="1"/>
</dbReference>
<dbReference type="PRINTS" id="PR00037">
    <property type="entry name" value="HTHLACR"/>
</dbReference>
<proteinExistence type="predicted"/>
<reference evidence="4 5" key="1">
    <citation type="submission" date="2017-04" db="EMBL/GenBank/DDBJ databases">
        <authorList>
            <person name="Afonso C.L."/>
            <person name="Miller P.J."/>
            <person name="Scott M.A."/>
            <person name="Spackman E."/>
            <person name="Goraichik I."/>
            <person name="Dimitrov K.M."/>
            <person name="Suarez D.L."/>
            <person name="Swayne D.E."/>
        </authorList>
    </citation>
    <scope>NUCLEOTIDE SEQUENCE [LARGE SCALE GENOMIC DNA]</scope>
    <source>
        <strain evidence="4 5">11</strain>
    </source>
</reference>
<name>A0A1X7JL33_9BACL</name>
<dbReference type="PANTHER" id="PTHR30363">
    <property type="entry name" value="HTH-TYPE TRANSCRIPTIONAL REGULATOR SRLR-RELATED"/>
    <property type="match status" value="1"/>
</dbReference>
<dbReference type="AlphaFoldDB" id="A0A1X7JL33"/>
<dbReference type="InterPro" id="IPR037171">
    <property type="entry name" value="NagB/RpiA_transferase-like"/>
</dbReference>
<dbReference type="InterPro" id="IPR036388">
    <property type="entry name" value="WH-like_DNA-bd_sf"/>
</dbReference>
<dbReference type="SUPFAM" id="SSF100950">
    <property type="entry name" value="NagB/RpiA/CoA transferase-like"/>
    <property type="match status" value="1"/>
</dbReference>
<dbReference type="PROSITE" id="PS51000">
    <property type="entry name" value="HTH_DEOR_2"/>
    <property type="match status" value="1"/>
</dbReference>
<dbReference type="Pfam" id="PF08220">
    <property type="entry name" value="HTH_DeoR"/>
    <property type="match status" value="1"/>
</dbReference>
<dbReference type="InterPro" id="IPR001034">
    <property type="entry name" value="DeoR_HTH"/>
</dbReference>
<dbReference type="Pfam" id="PF00455">
    <property type="entry name" value="DeoRC"/>
    <property type="match status" value="1"/>
</dbReference>
<dbReference type="Gene3D" id="3.40.50.1360">
    <property type="match status" value="1"/>
</dbReference>
<sequence length="255" mass="28332">MSNIKRHQQIMELLIHHGEVKVSDLSQKLDVTGKTIRGDLEQLEEQGLLTRVHGGAMLRNAADRGMLPLQTPNQQHLNEKAEIAREALKLIEPHDIIALDGGSTTLEMARLLGDVPVTVITNDLFIIAELTRKPDIRLVVPGGYRNRNLLIGPEANSFIQKLNIQKAFVSATAIHPDHGLSIYTSELYELKRAWVESAKQVFAVADHTKFDKVALLTFAELHEMQAILTDHRLSDDTASRYEAHGAKLMLAASST</sequence>
<keyword evidence="2" id="KW-0804">Transcription</keyword>
<protein>
    <submittedName>
        <fullName evidence="4">Transcriptional regulator, DeoR family</fullName>
    </submittedName>
</protein>
<accession>A0A1X7JL33</accession>
<organism evidence="4 5">
    <name type="scientific">Paenibacillus aquistagni</name>
    <dbReference type="NCBI Taxonomy" id="1852522"/>
    <lineage>
        <taxon>Bacteria</taxon>
        <taxon>Bacillati</taxon>
        <taxon>Bacillota</taxon>
        <taxon>Bacilli</taxon>
        <taxon>Bacillales</taxon>
        <taxon>Paenibacillaceae</taxon>
        <taxon>Paenibacillus</taxon>
    </lineage>
</organism>
<dbReference type="STRING" id="1852522.SAMN06295960_1708"/>
<dbReference type="InterPro" id="IPR050313">
    <property type="entry name" value="Carb_Metab_HTH_regulators"/>
</dbReference>
<dbReference type="PANTHER" id="PTHR30363:SF44">
    <property type="entry name" value="AGA OPERON TRANSCRIPTIONAL REPRESSOR-RELATED"/>
    <property type="match status" value="1"/>
</dbReference>
<dbReference type="GO" id="GO:0003700">
    <property type="term" value="F:DNA-binding transcription factor activity"/>
    <property type="evidence" value="ECO:0007669"/>
    <property type="project" value="InterPro"/>
</dbReference>
<feature type="domain" description="HTH deoR-type" evidence="3">
    <location>
        <begin position="3"/>
        <end position="58"/>
    </location>
</feature>
<evidence type="ECO:0000259" key="3">
    <source>
        <dbReference type="PROSITE" id="PS51000"/>
    </source>
</evidence>
<dbReference type="EMBL" id="FXAZ01000001">
    <property type="protein sequence ID" value="SMG28883.1"/>
    <property type="molecule type" value="Genomic_DNA"/>
</dbReference>
<evidence type="ECO:0000256" key="1">
    <source>
        <dbReference type="ARBA" id="ARBA00023015"/>
    </source>
</evidence>
<evidence type="ECO:0000313" key="5">
    <source>
        <dbReference type="Proteomes" id="UP000193834"/>
    </source>
</evidence>
<dbReference type="InterPro" id="IPR036390">
    <property type="entry name" value="WH_DNA-bd_sf"/>
</dbReference>
<dbReference type="Proteomes" id="UP000193834">
    <property type="component" value="Unassembled WGS sequence"/>
</dbReference>
<dbReference type="InterPro" id="IPR014036">
    <property type="entry name" value="DeoR-like_C"/>
</dbReference>
<evidence type="ECO:0000256" key="2">
    <source>
        <dbReference type="ARBA" id="ARBA00023163"/>
    </source>
</evidence>